<dbReference type="Gene3D" id="3.30.1520.10">
    <property type="entry name" value="Phox-like domain"/>
    <property type="match status" value="1"/>
</dbReference>
<dbReference type="STRING" id="322104.A3LQH8"/>
<dbReference type="SUPFAM" id="SSF50044">
    <property type="entry name" value="SH3-domain"/>
    <property type="match status" value="1"/>
</dbReference>
<dbReference type="eggNOG" id="KOG4773">
    <property type="taxonomic scope" value="Eukaryota"/>
</dbReference>
<dbReference type="CDD" id="cd06890">
    <property type="entry name" value="PX_Bem1p"/>
    <property type="match status" value="1"/>
</dbReference>
<dbReference type="InterPro" id="IPR001683">
    <property type="entry name" value="PX_dom"/>
</dbReference>
<name>A3LQH8_PICST</name>
<dbReference type="PROSITE" id="PS50002">
    <property type="entry name" value="SH3"/>
    <property type="match status" value="1"/>
</dbReference>
<dbReference type="GO" id="GO:0043332">
    <property type="term" value="C:mating projection tip"/>
    <property type="evidence" value="ECO:0007669"/>
    <property type="project" value="TreeGrafter"/>
</dbReference>
<dbReference type="SUPFAM" id="SSF64268">
    <property type="entry name" value="PX domain"/>
    <property type="match status" value="1"/>
</dbReference>
<dbReference type="GO" id="GO:0035091">
    <property type="term" value="F:phosphatidylinositol binding"/>
    <property type="evidence" value="ECO:0007669"/>
    <property type="project" value="InterPro"/>
</dbReference>
<dbReference type="Pfam" id="PF00787">
    <property type="entry name" value="PX"/>
    <property type="match status" value="1"/>
</dbReference>
<evidence type="ECO:0000256" key="4">
    <source>
        <dbReference type="SAM" id="MobiDB-lite"/>
    </source>
</evidence>
<dbReference type="InterPro" id="IPR035550">
    <property type="entry name" value="Bem1/Scd2_PX"/>
</dbReference>
<dbReference type="HOGENOM" id="CLU_019411_0_0_1"/>
<dbReference type="PROSITE" id="PS50195">
    <property type="entry name" value="PX"/>
    <property type="match status" value="1"/>
</dbReference>
<dbReference type="AlphaFoldDB" id="A3LQH8"/>
<dbReference type="InterPro" id="IPR001452">
    <property type="entry name" value="SH3_domain"/>
</dbReference>
<reference evidence="7 8" key="1">
    <citation type="journal article" date="2007" name="Nat. Biotechnol.">
        <title>Genome sequence of the lignocellulose-bioconverting and xylose-fermenting yeast Pichia stipitis.</title>
        <authorList>
            <person name="Jeffries T.W."/>
            <person name="Grigoriev I.V."/>
            <person name="Grimwood J."/>
            <person name="Laplaza J.M."/>
            <person name="Aerts A."/>
            <person name="Salamov A."/>
            <person name="Schmutz J."/>
            <person name="Lindquist E."/>
            <person name="Dehal P."/>
            <person name="Shapiro H."/>
            <person name="Jin Y.S."/>
            <person name="Passoth V."/>
            <person name="Richardson P.M."/>
        </authorList>
    </citation>
    <scope>NUCLEOTIDE SEQUENCE [LARGE SCALE GENOMIC DNA]</scope>
    <source>
        <strain evidence="8">ATCC 58785 / CBS 6054 / NBRC 10063 / NRRL Y-11545</strain>
    </source>
</reference>
<dbReference type="InParanoid" id="A3LQH8"/>
<protein>
    <submittedName>
        <fullName evidence="7">Bud emergence mediator</fullName>
    </submittedName>
</protein>
<gene>
    <name evidence="7" type="primary">BEM12</name>
    <name evidence="7" type="ORF">PICST_42694</name>
</gene>
<evidence type="ECO:0000259" key="5">
    <source>
        <dbReference type="PROSITE" id="PS50002"/>
    </source>
</evidence>
<feature type="compositionally biased region" description="Low complexity" evidence="4">
    <location>
        <begin position="334"/>
        <end position="346"/>
    </location>
</feature>
<evidence type="ECO:0000256" key="2">
    <source>
        <dbReference type="ARBA" id="ARBA00022737"/>
    </source>
</evidence>
<dbReference type="GO" id="GO:0000747">
    <property type="term" value="P:conjugation with cellular fusion"/>
    <property type="evidence" value="ECO:0007669"/>
    <property type="project" value="TreeGrafter"/>
</dbReference>
<evidence type="ECO:0000259" key="6">
    <source>
        <dbReference type="PROSITE" id="PS50195"/>
    </source>
</evidence>
<dbReference type="InterPro" id="IPR051228">
    <property type="entry name" value="NADPH_Oxidase/PX-Domain"/>
</dbReference>
<dbReference type="KEGG" id="pic:PICST_42694"/>
<dbReference type="GeneID" id="4836959"/>
<keyword evidence="2" id="KW-0677">Repeat</keyword>
<feature type="domain" description="PX" evidence="6">
    <location>
        <begin position="124"/>
        <end position="278"/>
    </location>
</feature>
<evidence type="ECO:0000256" key="1">
    <source>
        <dbReference type="ARBA" id="ARBA00022443"/>
    </source>
</evidence>
<dbReference type="OMA" id="ITLSWLH"/>
<feature type="non-terminal residue" evidence="7">
    <location>
        <position position="1"/>
    </location>
</feature>
<dbReference type="Proteomes" id="UP000002258">
    <property type="component" value="Chromosome 2"/>
</dbReference>
<feature type="domain" description="SH3" evidence="5">
    <location>
        <begin position="17"/>
        <end position="79"/>
    </location>
</feature>
<dbReference type="InterPro" id="IPR036871">
    <property type="entry name" value="PX_dom_sf"/>
</dbReference>
<keyword evidence="8" id="KW-1185">Reference proteome</keyword>
<dbReference type="GO" id="GO:0030674">
    <property type="term" value="F:protein-macromolecule adaptor activity"/>
    <property type="evidence" value="ECO:0007669"/>
    <property type="project" value="TreeGrafter"/>
</dbReference>
<dbReference type="PANTHER" id="PTHR15706">
    <property type="entry name" value="SH3 MULTIPLE DOMAIN"/>
    <property type="match status" value="1"/>
</dbReference>
<proteinExistence type="predicted"/>
<dbReference type="Pfam" id="PF00018">
    <property type="entry name" value="SH3_1"/>
    <property type="match status" value="1"/>
</dbReference>
<evidence type="ECO:0000313" key="7">
    <source>
        <dbReference type="EMBL" id="ABN64683.2"/>
    </source>
</evidence>
<feature type="compositionally biased region" description="Polar residues" evidence="4">
    <location>
        <begin position="302"/>
        <end position="326"/>
    </location>
</feature>
<dbReference type="EMBL" id="CP000496">
    <property type="protein sequence ID" value="ABN64683.2"/>
    <property type="molecule type" value="Genomic_DNA"/>
</dbReference>
<dbReference type="PANTHER" id="PTHR15706:SF2">
    <property type="entry name" value="SH3 AND PX DOMAIN-CONTAINING PROTEIN 2A"/>
    <property type="match status" value="1"/>
</dbReference>
<sequence length="453" mass="51760">LTISKPSPKENVESSLRANIILVCKYAFKAENDNELTVSKGSILKLLDRPGNGWLLVKFVDRLEEPGLIPASYVDIAVNDQHNPVTLVWLQSSSKQYSQNDFIEEQKYLNMQFKSVSSPFLTINNRAFPTSVSISNFLLSEQRYWYRVDVVYSDHSKAYLCRYYQDFYNLHIKLLGLMAASSQIVSEELKLPKLPEPLPTNHDVEDSSQITSLLKRCNALNIYVNKLILNKYYQTSQVLLNWLDLNYDDLPSFALPTDAEVMTNDQINEKILPNSINVVKEYYRKEEVAESQAKLPQRTKSKNIYNNYQQARVPPSSATRSLSTKSDGAKRTPSTSNTSKNNISKNSISAPLVANQSYANGSNDNYSHAITPNQNSFIKCKIVNFNNEIVALKLNKQSIKSINDLKVLIKQKIYFTKLFIKLPNLNNYESIDNVNFNINEFLRFNDKVMLKIS</sequence>
<accession>A3LQH8</accession>
<dbReference type="SMART" id="SM00326">
    <property type="entry name" value="SH3"/>
    <property type="match status" value="1"/>
</dbReference>
<dbReference type="Gene3D" id="2.30.30.40">
    <property type="entry name" value="SH3 Domains"/>
    <property type="match status" value="1"/>
</dbReference>
<evidence type="ECO:0000313" key="8">
    <source>
        <dbReference type="Proteomes" id="UP000002258"/>
    </source>
</evidence>
<keyword evidence="1 3" id="KW-0728">SH3 domain</keyword>
<dbReference type="RefSeq" id="XP_001382712.2">
    <property type="nucleotide sequence ID" value="XM_001382675.1"/>
</dbReference>
<organism evidence="7 8">
    <name type="scientific">Scheffersomyces stipitis (strain ATCC 58785 / CBS 6054 / NBRC 10063 / NRRL Y-11545)</name>
    <name type="common">Yeast</name>
    <name type="synonym">Pichia stipitis</name>
    <dbReference type="NCBI Taxonomy" id="322104"/>
    <lineage>
        <taxon>Eukaryota</taxon>
        <taxon>Fungi</taxon>
        <taxon>Dikarya</taxon>
        <taxon>Ascomycota</taxon>
        <taxon>Saccharomycotina</taxon>
        <taxon>Pichiomycetes</taxon>
        <taxon>Debaryomycetaceae</taxon>
        <taxon>Scheffersomyces</taxon>
    </lineage>
</organism>
<dbReference type="OrthoDB" id="548867at2759"/>
<dbReference type="GO" id="GO:0005737">
    <property type="term" value="C:cytoplasm"/>
    <property type="evidence" value="ECO:0007669"/>
    <property type="project" value="TreeGrafter"/>
</dbReference>
<feature type="region of interest" description="Disordered" evidence="4">
    <location>
        <begin position="289"/>
        <end position="346"/>
    </location>
</feature>
<dbReference type="InterPro" id="IPR036028">
    <property type="entry name" value="SH3-like_dom_sf"/>
</dbReference>
<evidence type="ECO:0000256" key="3">
    <source>
        <dbReference type="PROSITE-ProRule" id="PRU00192"/>
    </source>
</evidence>